<dbReference type="InterPro" id="IPR002035">
    <property type="entry name" value="VWF_A"/>
</dbReference>
<evidence type="ECO:0000313" key="3">
    <source>
        <dbReference type="EMBL" id="KAH8986018.1"/>
    </source>
</evidence>
<dbReference type="PANTHER" id="PTHR22796:SF1">
    <property type="entry name" value="VWFA DOMAIN-CONTAINING PROTEIN"/>
    <property type="match status" value="1"/>
</dbReference>
<dbReference type="SUPFAM" id="SSF53300">
    <property type="entry name" value="vWA-like"/>
    <property type="match status" value="1"/>
</dbReference>
<organism evidence="3 4">
    <name type="scientific">Lactarius akahatsu</name>
    <dbReference type="NCBI Taxonomy" id="416441"/>
    <lineage>
        <taxon>Eukaryota</taxon>
        <taxon>Fungi</taxon>
        <taxon>Dikarya</taxon>
        <taxon>Basidiomycota</taxon>
        <taxon>Agaricomycotina</taxon>
        <taxon>Agaricomycetes</taxon>
        <taxon>Russulales</taxon>
        <taxon>Russulaceae</taxon>
        <taxon>Lactarius</taxon>
    </lineage>
</organism>
<comment type="caution">
    <text evidence="3">The sequence shown here is derived from an EMBL/GenBank/DDBJ whole genome shotgun (WGS) entry which is preliminary data.</text>
</comment>
<dbReference type="InterPro" id="IPR036465">
    <property type="entry name" value="vWFA_dom_sf"/>
</dbReference>
<dbReference type="PANTHER" id="PTHR22796">
    <property type="entry name" value="URG4-RELATED"/>
    <property type="match status" value="1"/>
</dbReference>
<evidence type="ECO:0000256" key="1">
    <source>
        <dbReference type="SAM" id="MobiDB-lite"/>
    </source>
</evidence>
<feature type="compositionally biased region" description="Acidic residues" evidence="1">
    <location>
        <begin position="176"/>
        <end position="187"/>
    </location>
</feature>
<evidence type="ECO:0000259" key="2">
    <source>
        <dbReference type="PROSITE" id="PS50234"/>
    </source>
</evidence>
<dbReference type="Gene3D" id="3.40.50.410">
    <property type="entry name" value="von Willebrand factor, type A domain"/>
    <property type="match status" value="1"/>
</dbReference>
<feature type="region of interest" description="Disordered" evidence="1">
    <location>
        <begin position="174"/>
        <end position="196"/>
    </location>
</feature>
<evidence type="ECO:0000313" key="4">
    <source>
        <dbReference type="Proteomes" id="UP001201163"/>
    </source>
</evidence>
<dbReference type="Gene3D" id="3.40.50.300">
    <property type="entry name" value="P-loop containing nucleotide triphosphate hydrolases"/>
    <property type="match status" value="1"/>
</dbReference>
<feature type="region of interest" description="Disordered" evidence="1">
    <location>
        <begin position="1549"/>
        <end position="1571"/>
    </location>
</feature>
<feature type="domain" description="VWFA" evidence="2">
    <location>
        <begin position="1720"/>
        <end position="1864"/>
    </location>
</feature>
<dbReference type="EMBL" id="JAKELL010000058">
    <property type="protein sequence ID" value="KAH8986018.1"/>
    <property type="molecule type" value="Genomic_DNA"/>
</dbReference>
<dbReference type="Pfam" id="PF13519">
    <property type="entry name" value="VWA_2"/>
    <property type="match status" value="1"/>
</dbReference>
<reference evidence="3" key="1">
    <citation type="submission" date="2022-01" db="EMBL/GenBank/DDBJ databases">
        <title>Comparative genomics reveals a dynamic genome evolution in the ectomycorrhizal milk-cap (Lactarius) mushrooms.</title>
        <authorList>
            <consortium name="DOE Joint Genome Institute"/>
            <person name="Lebreton A."/>
            <person name="Tang N."/>
            <person name="Kuo A."/>
            <person name="LaButti K."/>
            <person name="Drula E."/>
            <person name="Barry K."/>
            <person name="Clum A."/>
            <person name="Lipzen A."/>
            <person name="Mousain D."/>
            <person name="Ng V."/>
            <person name="Wang R."/>
            <person name="Wang X."/>
            <person name="Dai Y."/>
            <person name="Henrissat B."/>
            <person name="Grigoriev I.V."/>
            <person name="Guerin-Laguette A."/>
            <person name="Yu F."/>
            <person name="Martin F.M."/>
        </authorList>
    </citation>
    <scope>NUCLEOTIDE SEQUENCE</scope>
    <source>
        <strain evidence="3">QP</strain>
    </source>
</reference>
<proteinExistence type="predicted"/>
<protein>
    <recommendedName>
        <fullName evidence="2">VWFA domain-containing protein</fullName>
    </recommendedName>
</protein>
<gene>
    <name evidence="3" type="ORF">EDB92DRAFT_1818469</name>
</gene>
<dbReference type="CDD" id="cd00198">
    <property type="entry name" value="vWFA"/>
    <property type="match status" value="1"/>
</dbReference>
<dbReference type="Proteomes" id="UP001201163">
    <property type="component" value="Unassembled WGS sequence"/>
</dbReference>
<dbReference type="InterPro" id="IPR027417">
    <property type="entry name" value="P-loop_NTPase"/>
</dbReference>
<keyword evidence="4" id="KW-1185">Reference proteome</keyword>
<name>A0AAD4LDZ4_9AGAM</name>
<sequence>MYPLLDLITEQGSSGLVDKIIIAQESLQEFINALSPGAYSSITKVNFKILDNVFLKPLGIYGSKEEIARFLREINAVDDNTNSAQKLLMPDNEHTAGSPEPVLRSGLYIVRSFVSTSEEQVYLVYWPEETTWDDRAHLPIQRNRVTFMRYLSKLCDQLVYLLSSEHSRALVWGNDDNNEADEEDDDGGGTSTDSEQTDSDRFFRFQVAKTKDQEENVVARAGFVAPPPDSDTDPRALRPALLHGEKVQDFMTPTFVPATKIVEPFSFDAQSAEQIQLRFGDGIVLCLSENSDIVSRGALVTALGLRTRFPEVHKAWESKLEEVRADMDEVVVGASLKLFPSLRRERILTESSSKPPAEATVDTKVESNLLRDLFLLYPRMEQTLWDAIRDADIGSCLSVPEFHFKKERLLFLRILDSGSHGTMGLSTDQTRRVADAVLKQQDKRSTLAVLETFAKDDEGIFSRIKGFFRSTSGEEGSWQSASKRASSVPDSQFLSDLKTIPVDNYLYEAAVDVEGTAYALLTKRVDTLVSRISQNILLAQRKECDKQVRREAEIEEAGQVQVLWSEFVRKVKDESAQRSTSDDSHKVQLDPSYVPIPILEKRLTHSFRASSSTVVKYDMPTFLKAVGFSWASSTPHGNIEIYFESLTSIDVAIQRRSFARLFHRDKIDETCLFAVDESKRLLGVYSSTTMQLHIFAFGEENRSLRGIGSAIHMLPFYNNGVSIVHACFVHRREEILPASLQLPQVPRAIYSSPDGSCALFVQEKDGISTVTAYHWTTFASTDGIPITLPDFPVDIDAALLTSIVNHITCKAAEFTFQEQHSKALMSHGKETAHNCLIDCHSEVWTRFPVVPAVKRRTITPSSDRQQKTLTFVTDDDQRPFSSYFSEMIRSFTKTSRKPTGNVLKGITISVRTFPSFANQFVPLKDGILSTQLEKWLLGAEVNKIVDSLSVGWYESIFQSYWASKPVKVVSSMGEQSVGKSFTLNHLLDTSFAGSAMRTTEGVWLSVSPTNDELIVALDFEGVHSLERSAQEDTLLVLFNTALSNLVLFRNNFALSRDITGLFQSFQSSTSILDPASNPSLFQSTLLVIIKFQKIVENERDSNFITRLHAGKLHIIPWPVIESEGFYQLFRKVKRALDQQPTSHHTAGGFLLTLKMLMAKLKANDWGAMSQTMAMHRASALLAILPSALETGLSEIHPEPVPLKNFDTDVVIEAVDTEARFVLTGPSSSVADHECPLAVLRGSWDQTIHRQYLDDSEWHSDLVHYLAHLVDLRVAHVENWLESNICGPASNSVGPSVSIVALFANATVSQLSPVVKPPATQGIIFSVHLCGEPCELSGSRACTEICVKVTGDADTPIVQILMWVLASQSNTKAATSARLRSTCAASRAAWLVWYFPTEICLHVLGHVISLSNPAPLRLGPQNTRITSAKTEGALFRVNFATECVVGVTYMALSLAKITFAAKNVLAVPCAPRVYAKFKRNLMPSKLPLLAHMQLFNIQGRDSDNSRCAQYKQVAKPLPCAKVIKPGEVEHPGLHIHSNDNKPFHYCDSRTDLSAGHPQQEHETSHGSMSQTRWVVDDPDGTGLEIEGHKFSSNDNGGPMLCNLLLIPIGQRTGSHTVYIGAEWVSEVTRVCGSTRFILADVPEDPYSQDDQANFAQCDAMCPGPDHTSEGSGASTQPSSCTLPIFHAPLRTKILSPGPGYISSDGHHFTCKSPALLQPAFHVIFVIDKSGSMLSTDQTPLPNAPGSNRITQKENNRLEVVFSSLYSFWIARQATFDRNAHSPDELLIAALQFGAGGGTNFTRALKRAQDVMTSHWSTERTPVVIFLSDGRCEVSDECINDICHTASRRGMVDIAKEVQKTVPQNVLTVNLPSSFTNVLDTVCLTTTFQGFAESLAKPRGNLLSS</sequence>
<accession>A0AAD4LDZ4</accession>
<dbReference type="SUPFAM" id="SSF52540">
    <property type="entry name" value="P-loop containing nucleoside triphosphate hydrolases"/>
    <property type="match status" value="1"/>
</dbReference>
<dbReference type="PROSITE" id="PS50234">
    <property type="entry name" value="VWFA"/>
    <property type="match status" value="1"/>
</dbReference>